<name>A0A0L8HDB7_OCTBM</name>
<evidence type="ECO:0000256" key="1">
    <source>
        <dbReference type="SAM" id="MobiDB-lite"/>
    </source>
</evidence>
<protein>
    <submittedName>
        <fullName evidence="2">Uncharacterized protein</fullName>
    </submittedName>
</protein>
<proteinExistence type="predicted"/>
<evidence type="ECO:0000313" key="2">
    <source>
        <dbReference type="EMBL" id="KOF87298.1"/>
    </source>
</evidence>
<gene>
    <name evidence="2" type="ORF">OCBIM_22017120mg</name>
</gene>
<dbReference type="AlphaFoldDB" id="A0A0L8HDB7"/>
<reference evidence="2" key="1">
    <citation type="submission" date="2015-07" db="EMBL/GenBank/DDBJ databases">
        <title>MeaNS - Measles Nucleotide Surveillance Program.</title>
        <authorList>
            <person name="Tran T."/>
            <person name="Druce J."/>
        </authorList>
    </citation>
    <scope>NUCLEOTIDE SEQUENCE</scope>
    <source>
        <strain evidence="2">UCB-OBI-ISO-001</strain>
        <tissue evidence="2">Gonad</tissue>
    </source>
</reference>
<dbReference type="EMBL" id="KQ418451">
    <property type="protein sequence ID" value="KOF87298.1"/>
    <property type="molecule type" value="Genomic_DNA"/>
</dbReference>
<organism evidence="2">
    <name type="scientific">Octopus bimaculoides</name>
    <name type="common">California two-spotted octopus</name>
    <dbReference type="NCBI Taxonomy" id="37653"/>
    <lineage>
        <taxon>Eukaryota</taxon>
        <taxon>Metazoa</taxon>
        <taxon>Spiralia</taxon>
        <taxon>Lophotrochozoa</taxon>
        <taxon>Mollusca</taxon>
        <taxon>Cephalopoda</taxon>
        <taxon>Coleoidea</taxon>
        <taxon>Octopodiformes</taxon>
        <taxon>Octopoda</taxon>
        <taxon>Incirrata</taxon>
        <taxon>Octopodidae</taxon>
        <taxon>Octopus</taxon>
    </lineage>
</organism>
<feature type="compositionally biased region" description="Basic and acidic residues" evidence="1">
    <location>
        <begin position="49"/>
        <end position="79"/>
    </location>
</feature>
<sequence>MEGEGNGVEKRRADATGRGNRGGMEMEGGLKRRGWKQRERKGNGAGGRETQRERERGRETERESGRETEGEEGKRKGAEKGGGNGGGMEKEGD</sequence>
<accession>A0A0L8HDB7</accession>
<feature type="region of interest" description="Disordered" evidence="1">
    <location>
        <begin position="1"/>
        <end position="93"/>
    </location>
</feature>